<proteinExistence type="predicted"/>
<dbReference type="InterPro" id="IPR002545">
    <property type="entry name" value="CheW-lke_dom"/>
</dbReference>
<dbReference type="RefSeq" id="WP_155173927.1">
    <property type="nucleotide sequence ID" value="NZ_BAAAFL010000029.1"/>
</dbReference>
<organism evidence="2 3">
    <name type="scientific">Fulvivirga kasyanovii</name>
    <dbReference type="NCBI Taxonomy" id="396812"/>
    <lineage>
        <taxon>Bacteria</taxon>
        <taxon>Pseudomonadati</taxon>
        <taxon>Bacteroidota</taxon>
        <taxon>Cytophagia</taxon>
        <taxon>Cytophagales</taxon>
        <taxon>Fulvivirgaceae</taxon>
        <taxon>Fulvivirga</taxon>
    </lineage>
</organism>
<dbReference type="Pfam" id="PF01584">
    <property type="entry name" value="CheW"/>
    <property type="match status" value="1"/>
</dbReference>
<dbReference type="PANTHER" id="PTHR22617">
    <property type="entry name" value="CHEMOTAXIS SENSOR HISTIDINE KINASE-RELATED"/>
    <property type="match status" value="1"/>
</dbReference>
<gene>
    <name evidence="2" type="ORF">E1163_18325</name>
</gene>
<comment type="caution">
    <text evidence="2">The sequence shown here is derived from an EMBL/GenBank/DDBJ whole genome shotgun (WGS) entry which is preliminary data.</text>
</comment>
<sequence>MSTGKKSEAYLTFLLNDEKFAVHVNYVHEVVEFNKYTRVPDAPAYMLGIFNLRGTILPLLDTRIKLGLPQKEKTTKTRVIILNIYGEEDAITSIGAIVDVAREVVEIEDESVQKPDDIEGFKSSTPITGIVNDHGDITMIMDINRVFSFDELNQVGKATI</sequence>
<feature type="domain" description="CheW-like" evidence="1">
    <location>
        <begin position="7"/>
        <end position="152"/>
    </location>
</feature>
<evidence type="ECO:0000259" key="1">
    <source>
        <dbReference type="PROSITE" id="PS50851"/>
    </source>
</evidence>
<dbReference type="InterPro" id="IPR039315">
    <property type="entry name" value="CheW"/>
</dbReference>
<evidence type="ECO:0000313" key="3">
    <source>
        <dbReference type="Proteomes" id="UP000798808"/>
    </source>
</evidence>
<dbReference type="EMBL" id="SMLW01000604">
    <property type="protein sequence ID" value="MTI26919.1"/>
    <property type="molecule type" value="Genomic_DNA"/>
</dbReference>
<accession>A0ABW9RRX2</accession>
<dbReference type="Gene3D" id="2.30.30.40">
    <property type="entry name" value="SH3 Domains"/>
    <property type="match status" value="1"/>
</dbReference>
<dbReference type="InterPro" id="IPR036061">
    <property type="entry name" value="CheW-like_dom_sf"/>
</dbReference>
<reference evidence="2 3" key="1">
    <citation type="submission" date="2019-02" db="EMBL/GenBank/DDBJ databases">
        <authorList>
            <person name="Goldberg S.R."/>
            <person name="Haltli B.A."/>
            <person name="Correa H."/>
            <person name="Russell K.G."/>
        </authorList>
    </citation>
    <scope>NUCLEOTIDE SEQUENCE [LARGE SCALE GENOMIC DNA]</scope>
    <source>
        <strain evidence="2 3">JCM 16186</strain>
    </source>
</reference>
<evidence type="ECO:0000313" key="2">
    <source>
        <dbReference type="EMBL" id="MTI26919.1"/>
    </source>
</evidence>
<keyword evidence="3" id="KW-1185">Reference proteome</keyword>
<protein>
    <submittedName>
        <fullName evidence="2">Purine-binding chemotaxis protein CheW</fullName>
    </submittedName>
</protein>
<dbReference type="Gene3D" id="2.40.50.180">
    <property type="entry name" value="CheA-289, Domain 4"/>
    <property type="match status" value="1"/>
</dbReference>
<dbReference type="PROSITE" id="PS50851">
    <property type="entry name" value="CHEW"/>
    <property type="match status" value="1"/>
</dbReference>
<name>A0ABW9RRX2_9BACT</name>
<dbReference type="SMART" id="SM00260">
    <property type="entry name" value="CheW"/>
    <property type="match status" value="1"/>
</dbReference>
<dbReference type="Proteomes" id="UP000798808">
    <property type="component" value="Unassembled WGS sequence"/>
</dbReference>
<dbReference type="SUPFAM" id="SSF50341">
    <property type="entry name" value="CheW-like"/>
    <property type="match status" value="1"/>
</dbReference>
<dbReference type="PANTHER" id="PTHR22617:SF23">
    <property type="entry name" value="CHEMOTAXIS PROTEIN CHEW"/>
    <property type="match status" value="1"/>
</dbReference>